<dbReference type="AlphaFoldDB" id="A0A1H7UZ95"/>
<organism evidence="1 2">
    <name type="scientific">Haloferax larsenii</name>
    <dbReference type="NCBI Taxonomy" id="302484"/>
    <lineage>
        <taxon>Archaea</taxon>
        <taxon>Methanobacteriati</taxon>
        <taxon>Methanobacteriota</taxon>
        <taxon>Stenosarchaea group</taxon>
        <taxon>Halobacteria</taxon>
        <taxon>Halobacteriales</taxon>
        <taxon>Haloferacaceae</taxon>
        <taxon>Haloferax</taxon>
    </lineage>
</organism>
<evidence type="ECO:0000313" key="1">
    <source>
        <dbReference type="EMBL" id="SEM01827.1"/>
    </source>
</evidence>
<dbReference type="EMBL" id="FOAD01000015">
    <property type="protein sequence ID" value="SEM01827.1"/>
    <property type="molecule type" value="Genomic_DNA"/>
</dbReference>
<accession>A0A1H7UZ95</accession>
<name>A0A1H7UZ95_HALLR</name>
<sequence length="37" mass="4260">MRTLQSETSLFVTDAVVKRGIDLLEWENYASRMPSSK</sequence>
<evidence type="ECO:0000313" key="2">
    <source>
        <dbReference type="Proteomes" id="UP000183894"/>
    </source>
</evidence>
<protein>
    <submittedName>
        <fullName evidence="1">Uncharacterized protein</fullName>
    </submittedName>
</protein>
<dbReference type="Proteomes" id="UP000183894">
    <property type="component" value="Unassembled WGS sequence"/>
</dbReference>
<proteinExistence type="predicted"/>
<reference evidence="1 2" key="1">
    <citation type="submission" date="2016-10" db="EMBL/GenBank/DDBJ databases">
        <authorList>
            <person name="de Groot N.N."/>
        </authorList>
    </citation>
    <scope>NUCLEOTIDE SEQUENCE [LARGE SCALE GENOMIC DNA]</scope>
    <source>
        <strain evidence="1 2">CDM_5</strain>
    </source>
</reference>
<gene>
    <name evidence="1" type="ORF">SAMN04488691_11521</name>
</gene>